<gene>
    <name evidence="5" type="ORF">PIB30_098130</name>
</gene>
<evidence type="ECO:0000313" key="6">
    <source>
        <dbReference type="Proteomes" id="UP001341840"/>
    </source>
</evidence>
<name>A0ABU6UVC7_9FABA</name>
<keyword evidence="6" id="KW-1185">Reference proteome</keyword>
<feature type="chain" id="PRO_5047062837" description="Cystatin domain-containing protein" evidence="3">
    <location>
        <begin position="23"/>
        <end position="141"/>
    </location>
</feature>
<dbReference type="CDD" id="cd00042">
    <property type="entry name" value="CY"/>
    <property type="match status" value="1"/>
</dbReference>
<protein>
    <recommendedName>
        <fullName evidence="4">Cystatin domain-containing protein</fullName>
    </recommendedName>
</protein>
<evidence type="ECO:0000256" key="1">
    <source>
        <dbReference type="ARBA" id="ARBA00022690"/>
    </source>
</evidence>
<dbReference type="EMBL" id="JASCZI010123307">
    <property type="protein sequence ID" value="MED6165286.1"/>
    <property type="molecule type" value="Genomic_DNA"/>
</dbReference>
<dbReference type="Pfam" id="PF16845">
    <property type="entry name" value="SQAPI"/>
    <property type="match status" value="1"/>
</dbReference>
<proteinExistence type="predicted"/>
<sequence length="141" mass="15961">MRTSCLIIIAMLFLFCFDPSYSATQQAGSESLMSKRIPVDLDVKEPEVIEIANFAVSEHNKRSNPPYLKLSEILSCQKLYHAFGDATYTFELLAHDGVSTNKYMARVCHRTRLSIAYESKDSCGIGCQRARGDWDSEFFSE</sequence>
<evidence type="ECO:0000259" key="4">
    <source>
        <dbReference type="Pfam" id="PF16845"/>
    </source>
</evidence>
<evidence type="ECO:0000256" key="2">
    <source>
        <dbReference type="ARBA" id="ARBA00022704"/>
    </source>
</evidence>
<keyword evidence="3" id="KW-0732">Signal</keyword>
<dbReference type="SUPFAM" id="SSF54403">
    <property type="entry name" value="Cystatin/monellin"/>
    <property type="match status" value="1"/>
</dbReference>
<comment type="caution">
    <text evidence="5">The sequence shown here is derived from an EMBL/GenBank/DDBJ whole genome shotgun (WGS) entry which is preliminary data.</text>
</comment>
<reference evidence="5 6" key="1">
    <citation type="journal article" date="2023" name="Plants (Basel)">
        <title>Bridging the Gap: Combining Genomics and Transcriptomics Approaches to Understand Stylosanthes scabra, an Orphan Legume from the Brazilian Caatinga.</title>
        <authorList>
            <person name="Ferreira-Neto J.R.C."/>
            <person name="da Silva M.D."/>
            <person name="Binneck E."/>
            <person name="de Melo N.F."/>
            <person name="da Silva R.H."/>
            <person name="de Melo A.L.T.M."/>
            <person name="Pandolfi V."/>
            <person name="Bustamante F.O."/>
            <person name="Brasileiro-Vidal A.C."/>
            <person name="Benko-Iseppon A.M."/>
        </authorList>
    </citation>
    <scope>NUCLEOTIDE SEQUENCE [LARGE SCALE GENOMIC DNA]</scope>
    <source>
        <tissue evidence="5">Leaves</tissue>
    </source>
</reference>
<evidence type="ECO:0000313" key="5">
    <source>
        <dbReference type="EMBL" id="MED6165286.1"/>
    </source>
</evidence>
<feature type="domain" description="Cystatin" evidence="4">
    <location>
        <begin position="42"/>
        <end position="112"/>
    </location>
</feature>
<dbReference type="Proteomes" id="UP001341840">
    <property type="component" value="Unassembled WGS sequence"/>
</dbReference>
<dbReference type="PANTHER" id="PTHR47364:SF2">
    <property type="entry name" value="CYSTEINE PROTEINASE INHIBITOR 5"/>
    <property type="match status" value="1"/>
</dbReference>
<dbReference type="InterPro" id="IPR046350">
    <property type="entry name" value="Cystatin_sf"/>
</dbReference>
<keyword evidence="2" id="KW-0789">Thiol protease inhibitor</keyword>
<feature type="signal peptide" evidence="3">
    <location>
        <begin position="1"/>
        <end position="22"/>
    </location>
</feature>
<dbReference type="Gene3D" id="3.10.450.10">
    <property type="match status" value="1"/>
</dbReference>
<accession>A0ABU6UVC7</accession>
<evidence type="ECO:0000256" key="3">
    <source>
        <dbReference type="SAM" id="SignalP"/>
    </source>
</evidence>
<dbReference type="InterPro" id="IPR000010">
    <property type="entry name" value="Cystatin_dom"/>
</dbReference>
<keyword evidence="1" id="KW-0646">Protease inhibitor</keyword>
<organism evidence="5 6">
    <name type="scientific">Stylosanthes scabra</name>
    <dbReference type="NCBI Taxonomy" id="79078"/>
    <lineage>
        <taxon>Eukaryota</taxon>
        <taxon>Viridiplantae</taxon>
        <taxon>Streptophyta</taxon>
        <taxon>Embryophyta</taxon>
        <taxon>Tracheophyta</taxon>
        <taxon>Spermatophyta</taxon>
        <taxon>Magnoliopsida</taxon>
        <taxon>eudicotyledons</taxon>
        <taxon>Gunneridae</taxon>
        <taxon>Pentapetalae</taxon>
        <taxon>rosids</taxon>
        <taxon>fabids</taxon>
        <taxon>Fabales</taxon>
        <taxon>Fabaceae</taxon>
        <taxon>Papilionoideae</taxon>
        <taxon>50 kb inversion clade</taxon>
        <taxon>dalbergioids sensu lato</taxon>
        <taxon>Dalbergieae</taxon>
        <taxon>Pterocarpus clade</taxon>
        <taxon>Stylosanthes</taxon>
    </lineage>
</organism>
<dbReference type="PANTHER" id="PTHR47364">
    <property type="entry name" value="CYSTEINE PROTEINASE INHIBITOR 5"/>
    <property type="match status" value="1"/>
</dbReference>